<sequence length="279" mass="29749">MAGLVEVTRGVLVATHDFCTSTTTVVAADDGSCLLIDPGITPAELDLLAAELAHRGLHVAAGFATHPHWDHVLWARAFGDVPRFATARAVVAAATDRERGLALAAELAHGTDDDLFGRLVPLPDASPSVPWRGPRVNVIEHQAHAPGHAALHIVDAHVLVTGDMCSDIEIPLLDLDAADPLDDYHHALDLFDTLAASIAHVVPGHGHVGNGAALRNRLAADRRYLAEITAGRGDDDPRLTEDWLIRDHRAQRARVSATPALSRGRCRGRPSRPSEGCGR</sequence>
<comment type="caution">
    <text evidence="3">The sequence shown here is derived from an EMBL/GenBank/DDBJ whole genome shotgun (WGS) entry which is preliminary data.</text>
</comment>
<protein>
    <submittedName>
        <fullName evidence="3">MBL fold metallo-hydrolase</fullName>
    </submittedName>
</protein>
<dbReference type="SUPFAM" id="SSF56281">
    <property type="entry name" value="Metallo-hydrolase/oxidoreductase"/>
    <property type="match status" value="1"/>
</dbReference>
<dbReference type="InterPro" id="IPR050855">
    <property type="entry name" value="NDM-1-like"/>
</dbReference>
<dbReference type="AlphaFoldDB" id="A0A4R5DHF3"/>
<dbReference type="RefSeq" id="WP_131892229.1">
    <property type="nucleotide sequence ID" value="NZ_SMKZ01000005.1"/>
</dbReference>
<dbReference type="SMART" id="SM00849">
    <property type="entry name" value="Lactamase_B"/>
    <property type="match status" value="1"/>
</dbReference>
<dbReference type="InterPro" id="IPR036866">
    <property type="entry name" value="RibonucZ/Hydroxyglut_hydro"/>
</dbReference>
<feature type="domain" description="Metallo-beta-lactamase" evidence="2">
    <location>
        <begin position="20"/>
        <end position="205"/>
    </location>
</feature>
<dbReference type="Proteomes" id="UP000294739">
    <property type="component" value="Unassembled WGS sequence"/>
</dbReference>
<accession>A0A4R5DHF3</accession>
<dbReference type="InterPro" id="IPR001279">
    <property type="entry name" value="Metallo-B-lactamas"/>
</dbReference>
<dbReference type="InParanoid" id="A0A4R5DHF3"/>
<evidence type="ECO:0000313" key="3">
    <source>
        <dbReference type="EMBL" id="TDE13502.1"/>
    </source>
</evidence>
<keyword evidence="3" id="KW-0378">Hydrolase</keyword>
<evidence type="ECO:0000313" key="4">
    <source>
        <dbReference type="Proteomes" id="UP000294739"/>
    </source>
</evidence>
<dbReference type="PANTHER" id="PTHR42951">
    <property type="entry name" value="METALLO-BETA-LACTAMASE DOMAIN-CONTAINING"/>
    <property type="match status" value="1"/>
</dbReference>
<proteinExistence type="predicted"/>
<dbReference type="PANTHER" id="PTHR42951:SF22">
    <property type="entry name" value="METALLO BETA-LACTAMASE SUPERFAMILY LIPOPROTEIN"/>
    <property type="match status" value="1"/>
</dbReference>
<dbReference type="GO" id="GO:0016787">
    <property type="term" value="F:hydrolase activity"/>
    <property type="evidence" value="ECO:0007669"/>
    <property type="project" value="UniProtKB-KW"/>
</dbReference>
<keyword evidence="4" id="KW-1185">Reference proteome</keyword>
<dbReference type="Gene3D" id="3.60.15.10">
    <property type="entry name" value="Ribonuclease Z/Hydroxyacylglutathione hydrolase-like"/>
    <property type="match status" value="1"/>
</dbReference>
<gene>
    <name evidence="3" type="ORF">E1269_05580</name>
</gene>
<dbReference type="Pfam" id="PF00753">
    <property type="entry name" value="Lactamase_B"/>
    <property type="match status" value="1"/>
</dbReference>
<evidence type="ECO:0000259" key="2">
    <source>
        <dbReference type="SMART" id="SM00849"/>
    </source>
</evidence>
<dbReference type="OrthoDB" id="5187772at2"/>
<feature type="region of interest" description="Disordered" evidence="1">
    <location>
        <begin position="256"/>
        <end position="279"/>
    </location>
</feature>
<evidence type="ECO:0000256" key="1">
    <source>
        <dbReference type="SAM" id="MobiDB-lite"/>
    </source>
</evidence>
<dbReference type="EMBL" id="SMKZ01000005">
    <property type="protein sequence ID" value="TDE13502.1"/>
    <property type="molecule type" value="Genomic_DNA"/>
</dbReference>
<organism evidence="3 4">
    <name type="scientific">Jiangella asiatica</name>
    <dbReference type="NCBI Taxonomy" id="2530372"/>
    <lineage>
        <taxon>Bacteria</taxon>
        <taxon>Bacillati</taxon>
        <taxon>Actinomycetota</taxon>
        <taxon>Actinomycetes</taxon>
        <taxon>Jiangellales</taxon>
        <taxon>Jiangellaceae</taxon>
        <taxon>Jiangella</taxon>
    </lineage>
</organism>
<reference evidence="3 4" key="1">
    <citation type="submission" date="2019-03" db="EMBL/GenBank/DDBJ databases">
        <title>Draft genome sequences of novel Actinobacteria.</title>
        <authorList>
            <person name="Sahin N."/>
            <person name="Ay H."/>
            <person name="Saygin H."/>
        </authorList>
    </citation>
    <scope>NUCLEOTIDE SEQUENCE [LARGE SCALE GENOMIC DNA]</scope>
    <source>
        <strain evidence="3 4">5K138</strain>
    </source>
</reference>
<name>A0A4R5DHF3_9ACTN</name>